<keyword evidence="4" id="KW-0677">Repeat</keyword>
<dbReference type="FunFam" id="2.60.40.10:FF:000018">
    <property type="entry name" value="collagen alpha-1(XII) chain isoform X1"/>
    <property type="match status" value="1"/>
</dbReference>
<keyword evidence="3" id="KW-0272">Extracellular matrix</keyword>
<organism evidence="12 13">
    <name type="scientific">Thamnophis sirtalis</name>
    <dbReference type="NCBI Taxonomy" id="35019"/>
    <lineage>
        <taxon>Eukaryota</taxon>
        <taxon>Metazoa</taxon>
        <taxon>Chordata</taxon>
        <taxon>Craniata</taxon>
        <taxon>Vertebrata</taxon>
        <taxon>Euteleostomi</taxon>
        <taxon>Lepidosauria</taxon>
        <taxon>Squamata</taxon>
        <taxon>Bifurcata</taxon>
        <taxon>Unidentata</taxon>
        <taxon>Episquamata</taxon>
        <taxon>Toxicofera</taxon>
        <taxon>Serpentes</taxon>
        <taxon>Colubroidea</taxon>
        <taxon>Colubridae</taxon>
        <taxon>Natricinae</taxon>
        <taxon>Thamnophis</taxon>
    </lineage>
</organism>
<keyword evidence="2" id="KW-0964">Secreted</keyword>
<feature type="domain" description="Fibronectin type-III" evidence="11">
    <location>
        <begin position="1"/>
        <end position="69"/>
    </location>
</feature>
<evidence type="ECO:0000256" key="10">
    <source>
        <dbReference type="SAM" id="MobiDB-lite"/>
    </source>
</evidence>
<dbReference type="Pfam" id="PF00041">
    <property type="entry name" value="fn3"/>
    <property type="match status" value="2"/>
</dbReference>
<evidence type="ECO:0000256" key="7">
    <source>
        <dbReference type="ARBA" id="ARBA00023157"/>
    </source>
</evidence>
<keyword evidence="12" id="KW-1185">Reference proteome</keyword>
<dbReference type="OrthoDB" id="9934270at2759"/>
<dbReference type="GeneID" id="106555752"/>
<dbReference type="InterPro" id="IPR036116">
    <property type="entry name" value="FN3_sf"/>
</dbReference>
<evidence type="ECO:0000256" key="8">
    <source>
        <dbReference type="ARBA" id="ARBA00023180"/>
    </source>
</evidence>
<dbReference type="GO" id="GO:0005178">
    <property type="term" value="F:integrin binding"/>
    <property type="evidence" value="ECO:0007669"/>
    <property type="project" value="TreeGrafter"/>
</dbReference>
<evidence type="ECO:0000256" key="6">
    <source>
        <dbReference type="ARBA" id="ARBA00023119"/>
    </source>
</evidence>
<dbReference type="InterPro" id="IPR003961">
    <property type="entry name" value="FN3_dom"/>
</dbReference>
<evidence type="ECO:0000259" key="11">
    <source>
        <dbReference type="PROSITE" id="PS50853"/>
    </source>
</evidence>
<evidence type="ECO:0000256" key="2">
    <source>
        <dbReference type="ARBA" id="ARBA00022525"/>
    </source>
</evidence>
<dbReference type="KEGG" id="tsr:106555752"/>
<keyword evidence="7" id="KW-1015">Disulfide bond</keyword>
<dbReference type="SMART" id="SM00060">
    <property type="entry name" value="FN3"/>
    <property type="match status" value="2"/>
</dbReference>
<evidence type="ECO:0000256" key="9">
    <source>
        <dbReference type="ARBA" id="ARBA00049648"/>
    </source>
</evidence>
<proteinExistence type="inferred from homology"/>
<keyword evidence="5" id="KW-0130">Cell adhesion</keyword>
<gene>
    <name evidence="13" type="primary">LOC106555752</name>
</gene>
<dbReference type="GO" id="GO:0005201">
    <property type="term" value="F:extracellular matrix structural constituent"/>
    <property type="evidence" value="ECO:0007669"/>
    <property type="project" value="TreeGrafter"/>
</dbReference>
<dbReference type="GO" id="GO:0007507">
    <property type="term" value="P:heart development"/>
    <property type="evidence" value="ECO:0007669"/>
    <property type="project" value="TreeGrafter"/>
</dbReference>
<dbReference type="GO" id="GO:0007160">
    <property type="term" value="P:cell-matrix adhesion"/>
    <property type="evidence" value="ECO:0007669"/>
    <property type="project" value="TreeGrafter"/>
</dbReference>
<evidence type="ECO:0000313" key="13">
    <source>
        <dbReference type="RefSeq" id="XP_013930125.1"/>
    </source>
</evidence>
<keyword evidence="6" id="KW-0176">Collagen</keyword>
<dbReference type="Gene3D" id="2.60.40.10">
    <property type="entry name" value="Immunoglobulins"/>
    <property type="match status" value="3"/>
</dbReference>
<dbReference type="CDD" id="cd00063">
    <property type="entry name" value="FN3"/>
    <property type="match status" value="3"/>
</dbReference>
<dbReference type="SUPFAM" id="SSF49265">
    <property type="entry name" value="Fibronectin type III"/>
    <property type="match status" value="2"/>
</dbReference>
<comment type="similarity">
    <text evidence="9">Belongs to the fibril-associated collagens with interrupted helices (FACIT) family.</text>
</comment>
<feature type="domain" description="Fibronectin type-III" evidence="11">
    <location>
        <begin position="70"/>
        <end position="160"/>
    </location>
</feature>
<dbReference type="GO" id="GO:0043394">
    <property type="term" value="F:proteoglycan binding"/>
    <property type="evidence" value="ECO:0007669"/>
    <property type="project" value="TreeGrafter"/>
</dbReference>
<accession>A0A6I9Z2N3</accession>
<dbReference type="Proteomes" id="UP000504617">
    <property type="component" value="Unplaced"/>
</dbReference>
<evidence type="ECO:0000313" key="12">
    <source>
        <dbReference type="Proteomes" id="UP000504617"/>
    </source>
</evidence>
<dbReference type="PANTHER" id="PTHR46708:SF7">
    <property type="entry name" value="FIBRONECTIN TYPE-III DOMAIN-CONTAINING PROTEIN"/>
    <property type="match status" value="1"/>
</dbReference>
<dbReference type="PROSITE" id="PS50853">
    <property type="entry name" value="FN3"/>
    <property type="match status" value="3"/>
</dbReference>
<dbReference type="GO" id="GO:0005581">
    <property type="term" value="C:collagen trimer"/>
    <property type="evidence" value="ECO:0007669"/>
    <property type="project" value="UniProtKB-KW"/>
</dbReference>
<dbReference type="PANTHER" id="PTHR46708">
    <property type="entry name" value="TENASCIN"/>
    <property type="match status" value="1"/>
</dbReference>
<evidence type="ECO:0000256" key="3">
    <source>
        <dbReference type="ARBA" id="ARBA00022530"/>
    </source>
</evidence>
<feature type="domain" description="Fibronectin type-III" evidence="11">
    <location>
        <begin position="161"/>
        <end position="251"/>
    </location>
</feature>
<dbReference type="InterPro" id="IPR013783">
    <property type="entry name" value="Ig-like_fold"/>
</dbReference>
<comment type="subcellular location">
    <subcellularLocation>
        <location evidence="1">Secreted</location>
        <location evidence="1">Extracellular space</location>
        <location evidence="1">Extracellular matrix</location>
    </subcellularLocation>
</comment>
<dbReference type="FunFam" id="2.60.40.10:FF:000121">
    <property type="entry name" value="Collagen type XII alpha 1 chain"/>
    <property type="match status" value="1"/>
</dbReference>
<sequence>MVGSSYHRYQYVDHGLSMHKTDVIVPSNTRNVLLERLAPDTPYSVNVIALYADGEGDPSTEQGRTLPRSGPRNIRVFDPTTNSLSVQWDHADGPVQQYRIIYSPVSGDPIDEYTTVPGRINTVLLQPLQSDTPYKITVVAIYDDGDGGQVTGNGKTVGLISPQNIHISDEWYTRFRVSWDPVTSPILGYKIVYKVAGSDEPLEVFVGEVTSYTLHNLLPSTTYDVKVYAQYESGLSEPLVDQGTTCKTLPQYKTLSQYINADMRILMIAARKLDLLEFACSVEKMNFLKK</sequence>
<dbReference type="GO" id="GO:0007399">
    <property type="term" value="P:nervous system development"/>
    <property type="evidence" value="ECO:0007669"/>
    <property type="project" value="TreeGrafter"/>
</dbReference>
<name>A0A6I9Z2N3_9SAUR</name>
<evidence type="ECO:0000256" key="4">
    <source>
        <dbReference type="ARBA" id="ARBA00022737"/>
    </source>
</evidence>
<dbReference type="AlphaFoldDB" id="A0A6I9Z2N3"/>
<reference evidence="13" key="1">
    <citation type="submission" date="2025-08" db="UniProtKB">
        <authorList>
            <consortium name="RefSeq"/>
        </authorList>
    </citation>
    <scope>IDENTIFICATION</scope>
    <source>
        <tissue evidence="13">Skeletal muscle</tissue>
    </source>
</reference>
<evidence type="ECO:0000256" key="1">
    <source>
        <dbReference type="ARBA" id="ARBA00004498"/>
    </source>
</evidence>
<feature type="region of interest" description="Disordered" evidence="10">
    <location>
        <begin position="54"/>
        <end position="74"/>
    </location>
</feature>
<keyword evidence="8" id="KW-0325">Glycoprotein</keyword>
<protein>
    <submittedName>
        <fullName evidence="13">Collagen alpha-1(XII) chain-like</fullName>
    </submittedName>
</protein>
<evidence type="ECO:0000256" key="5">
    <source>
        <dbReference type="ARBA" id="ARBA00022889"/>
    </source>
</evidence>
<dbReference type="RefSeq" id="XP_013930125.1">
    <property type="nucleotide sequence ID" value="XM_014074650.1"/>
</dbReference>
<dbReference type="InterPro" id="IPR050991">
    <property type="entry name" value="ECM_Regulatory_Proteins"/>
</dbReference>
<dbReference type="GO" id="GO:0007044">
    <property type="term" value="P:cell-substrate junction assembly"/>
    <property type="evidence" value="ECO:0007669"/>
    <property type="project" value="TreeGrafter"/>
</dbReference>